<feature type="transmembrane region" description="Helical" evidence="1">
    <location>
        <begin position="38"/>
        <end position="68"/>
    </location>
</feature>
<reference evidence="3" key="1">
    <citation type="submission" date="2023-02" db="EMBL/GenBank/DDBJ databases">
        <title>Actinomadura rubrobrunea NBRC 14622.</title>
        <authorList>
            <person name="Ichikawa N."/>
            <person name="Sato H."/>
            <person name="Tonouchi N."/>
        </authorList>
    </citation>
    <scope>NUCLEOTIDE SEQUENCE</scope>
    <source>
        <strain evidence="3">NBRC 14622</strain>
    </source>
</reference>
<organism evidence="3 4">
    <name type="scientific">Actinomadura rubrobrunea</name>
    <dbReference type="NCBI Taxonomy" id="115335"/>
    <lineage>
        <taxon>Bacteria</taxon>
        <taxon>Bacillati</taxon>
        <taxon>Actinomycetota</taxon>
        <taxon>Actinomycetes</taxon>
        <taxon>Streptosporangiales</taxon>
        <taxon>Thermomonosporaceae</taxon>
        <taxon>Actinomadura</taxon>
    </lineage>
</organism>
<sequence length="120" mass="12599">MAHPSYDPYGGYGQAYQQPSVHHHYHGVPPASAHTNGVAVASLVLGVIGFLLCGLTSIPAIICGHVATSQIKRTGEQGRGLAIGGLVLGYLVTLLWIVYLVLIAFYGVTVWSMNSGGSSY</sequence>
<comment type="caution">
    <text evidence="3">The sequence shown here is derived from an EMBL/GenBank/DDBJ whole genome shotgun (WGS) entry which is preliminary data.</text>
</comment>
<evidence type="ECO:0000259" key="2">
    <source>
        <dbReference type="Pfam" id="PF13828"/>
    </source>
</evidence>
<evidence type="ECO:0000313" key="3">
    <source>
        <dbReference type="EMBL" id="GLW64607.1"/>
    </source>
</evidence>
<dbReference type="Pfam" id="PF13828">
    <property type="entry name" value="DUF4190"/>
    <property type="match status" value="1"/>
</dbReference>
<feature type="domain" description="DUF4190" evidence="2">
    <location>
        <begin position="39"/>
        <end position="99"/>
    </location>
</feature>
<keyword evidence="4" id="KW-1185">Reference proteome</keyword>
<proteinExistence type="predicted"/>
<accession>A0A9W6UWV1</accession>
<evidence type="ECO:0000256" key="1">
    <source>
        <dbReference type="SAM" id="Phobius"/>
    </source>
</evidence>
<keyword evidence="1" id="KW-1133">Transmembrane helix</keyword>
<dbReference type="AlphaFoldDB" id="A0A9W6UWV1"/>
<dbReference type="RefSeq" id="WP_067915510.1">
    <property type="nucleotide sequence ID" value="NZ_BSRZ01000006.1"/>
</dbReference>
<name>A0A9W6UWV1_9ACTN</name>
<protein>
    <recommendedName>
        <fullName evidence="2">DUF4190 domain-containing protein</fullName>
    </recommendedName>
</protein>
<evidence type="ECO:0000313" key="4">
    <source>
        <dbReference type="Proteomes" id="UP001165124"/>
    </source>
</evidence>
<keyword evidence="1" id="KW-0472">Membrane</keyword>
<feature type="transmembrane region" description="Helical" evidence="1">
    <location>
        <begin position="80"/>
        <end position="106"/>
    </location>
</feature>
<keyword evidence="1" id="KW-0812">Transmembrane</keyword>
<dbReference type="Proteomes" id="UP001165124">
    <property type="component" value="Unassembled WGS sequence"/>
</dbReference>
<dbReference type="InterPro" id="IPR025241">
    <property type="entry name" value="DUF4190"/>
</dbReference>
<dbReference type="EMBL" id="BSRZ01000006">
    <property type="protein sequence ID" value="GLW64607.1"/>
    <property type="molecule type" value="Genomic_DNA"/>
</dbReference>
<gene>
    <name evidence="3" type="ORF">Arub01_28510</name>
</gene>